<dbReference type="Proteomes" id="UP000182125">
    <property type="component" value="Unassembled WGS sequence"/>
</dbReference>
<gene>
    <name evidence="1" type="ORF">SAMN05216170_1697</name>
</gene>
<protein>
    <submittedName>
        <fullName evidence="1">Uncharacterized protein</fullName>
    </submittedName>
</protein>
<reference evidence="1 2" key="1">
    <citation type="submission" date="2016-10" db="EMBL/GenBank/DDBJ databases">
        <authorList>
            <person name="de Groot N.N."/>
        </authorList>
    </citation>
    <scope>NUCLEOTIDE SEQUENCE [LARGE SCALE GENOMIC DNA]</scope>
    <source>
        <strain evidence="1 2">OGL-20</strain>
    </source>
</reference>
<accession>A0A1I0PBT1</accession>
<sequence>MNIIGIIATIGYVIIDANFRSKIDNVPRLNTDMPINVIIDENTASQYSF</sequence>
<evidence type="ECO:0000313" key="1">
    <source>
        <dbReference type="EMBL" id="SEW11819.1"/>
    </source>
</evidence>
<proteinExistence type="predicted"/>
<name>A0A1I0PBT1_9EURY</name>
<evidence type="ECO:0000313" key="2">
    <source>
        <dbReference type="Proteomes" id="UP000182125"/>
    </source>
</evidence>
<dbReference type="EMBL" id="FOIW01000002">
    <property type="protein sequence ID" value="SEW11819.1"/>
    <property type="molecule type" value="Genomic_DNA"/>
</dbReference>
<dbReference type="AlphaFoldDB" id="A0A1I0PBT1"/>
<organism evidence="1 2">
    <name type="scientific">Thermococcus thioreducens</name>
    <dbReference type="NCBI Taxonomy" id="277988"/>
    <lineage>
        <taxon>Archaea</taxon>
        <taxon>Methanobacteriati</taxon>
        <taxon>Methanobacteriota</taxon>
        <taxon>Thermococci</taxon>
        <taxon>Thermococcales</taxon>
        <taxon>Thermococcaceae</taxon>
        <taxon>Thermococcus</taxon>
    </lineage>
</organism>